<dbReference type="PANTHER" id="PTHR21666">
    <property type="entry name" value="PEPTIDASE-RELATED"/>
    <property type="match status" value="1"/>
</dbReference>
<reference evidence="2" key="1">
    <citation type="submission" date="2019-08" db="EMBL/GenBank/DDBJ databases">
        <authorList>
            <person name="Kucharzyk K."/>
            <person name="Murdoch R.W."/>
            <person name="Higgins S."/>
            <person name="Loffler F."/>
        </authorList>
    </citation>
    <scope>NUCLEOTIDE SEQUENCE</scope>
</reference>
<accession>A0A645HP97</accession>
<dbReference type="CDD" id="cd12797">
    <property type="entry name" value="M23_peptidase"/>
    <property type="match status" value="1"/>
</dbReference>
<dbReference type="Gene3D" id="2.70.70.10">
    <property type="entry name" value="Glucose Permease (Domain IIA)"/>
    <property type="match status" value="1"/>
</dbReference>
<dbReference type="SUPFAM" id="SSF51261">
    <property type="entry name" value="Duplicated hybrid motif"/>
    <property type="match status" value="1"/>
</dbReference>
<evidence type="ECO:0000259" key="1">
    <source>
        <dbReference type="Pfam" id="PF01551"/>
    </source>
</evidence>
<dbReference type="InterPro" id="IPR011055">
    <property type="entry name" value="Dup_hybrid_motif"/>
</dbReference>
<dbReference type="EMBL" id="VSSQ01097234">
    <property type="protein sequence ID" value="MPN40670.1"/>
    <property type="molecule type" value="Genomic_DNA"/>
</dbReference>
<dbReference type="InterPro" id="IPR050570">
    <property type="entry name" value="Cell_wall_metabolism_enzyme"/>
</dbReference>
<gene>
    <name evidence="2" type="primary">envC_14</name>
    <name evidence="2" type="ORF">SDC9_188208</name>
</gene>
<dbReference type="GO" id="GO:0004222">
    <property type="term" value="F:metalloendopeptidase activity"/>
    <property type="evidence" value="ECO:0007669"/>
    <property type="project" value="TreeGrafter"/>
</dbReference>
<feature type="domain" description="M23ase beta-sheet core" evidence="1">
    <location>
        <begin position="2"/>
        <end position="67"/>
    </location>
</feature>
<protein>
    <submittedName>
        <fullName evidence="2">Murein hydrolase activator EnvC</fullName>
    </submittedName>
</protein>
<dbReference type="AlphaFoldDB" id="A0A645HP97"/>
<evidence type="ECO:0000313" key="2">
    <source>
        <dbReference type="EMBL" id="MPN40670.1"/>
    </source>
</evidence>
<dbReference type="Pfam" id="PF01551">
    <property type="entry name" value="Peptidase_M23"/>
    <property type="match status" value="1"/>
</dbReference>
<dbReference type="InterPro" id="IPR016047">
    <property type="entry name" value="M23ase_b-sheet_dom"/>
</dbReference>
<keyword evidence="2" id="KW-0378">Hydrolase</keyword>
<proteinExistence type="predicted"/>
<dbReference type="PANTHER" id="PTHR21666:SF270">
    <property type="entry name" value="MUREIN HYDROLASE ACTIVATOR ENVC"/>
    <property type="match status" value="1"/>
</dbReference>
<name>A0A645HP97_9ZZZZ</name>
<comment type="caution">
    <text evidence="2">The sequence shown here is derived from an EMBL/GenBank/DDBJ whole genome shotgun (WGS) entry which is preliminary data.</text>
</comment>
<sequence>MNGYGNTVMINHGNGLVTLYGHNSSLTVSKGDVVSRGEQIAKVGSTGNSTGNHCHFEVRANGGHVNPEAYLGVPNPGA</sequence>
<organism evidence="2">
    <name type="scientific">bioreactor metagenome</name>
    <dbReference type="NCBI Taxonomy" id="1076179"/>
    <lineage>
        <taxon>unclassified sequences</taxon>
        <taxon>metagenomes</taxon>
        <taxon>ecological metagenomes</taxon>
    </lineage>
</organism>